<proteinExistence type="predicted"/>
<accession>A0AC34QZL8</accession>
<reference evidence="2" key="1">
    <citation type="submission" date="2022-11" db="UniProtKB">
        <authorList>
            <consortium name="WormBaseParasite"/>
        </authorList>
    </citation>
    <scope>IDENTIFICATION</scope>
</reference>
<dbReference type="Proteomes" id="UP000887576">
    <property type="component" value="Unplaced"/>
</dbReference>
<evidence type="ECO:0000313" key="1">
    <source>
        <dbReference type="Proteomes" id="UP000887576"/>
    </source>
</evidence>
<sequence>MKLMLTQCRRFDAGSELALLVEDALDPEAEVATEVDDEAADEVADVDDEASEEADPVDVETVEDVVPEVDVDPADEFELSVADLPSLVELSDADAVSPDDDVPEVAEVAEVPEPVEKKMIDQDSPMSPNPTRNVSTNVHVVSARISSNPFALLDFLCWKVKTREHSQFVGCLSFALFICLTVASFVIFEAMSVFFIITGIVVYAFLSESLFRQPKLCGIMFYIIFEGLQIGFYIATIIYLLADMIFYNQDNGRGHVSGDETELTPTPNGLSSTTSTTISSNLSSTTPMSSSTTTHSPTLTSEASSATQSLTSLSTLAHQGFKLAISHPTEAYYPDNESYSTLSYIFWIVIFLLLLVIKLYFLRVFTHYYNLFRQPKLCGIMFYIIFEGLQIGFYIATIIYLLADMIFYNHDNGRGHVSGDETELTPTPNGLSSTTSTTISSNLSSTTLTYIFWIVIFLLLLVIKLYFLRVFTHYYKFVAYQERHSNELRAEYVNGRSVNFGFHPRQEYDNPVVNDPGYGYGIIYRYGYGIIYPTTTPLPELPTYHEAMSTGKPPILDTTPTAPTPGQSFSSFNPEDPHRHDRI</sequence>
<organism evidence="1 2">
    <name type="scientific">Panagrolaimus sp. JU765</name>
    <dbReference type="NCBI Taxonomy" id="591449"/>
    <lineage>
        <taxon>Eukaryota</taxon>
        <taxon>Metazoa</taxon>
        <taxon>Ecdysozoa</taxon>
        <taxon>Nematoda</taxon>
        <taxon>Chromadorea</taxon>
        <taxon>Rhabditida</taxon>
        <taxon>Tylenchina</taxon>
        <taxon>Panagrolaimomorpha</taxon>
        <taxon>Panagrolaimoidea</taxon>
        <taxon>Panagrolaimidae</taxon>
        <taxon>Panagrolaimus</taxon>
    </lineage>
</organism>
<name>A0AC34QZL8_9BILA</name>
<evidence type="ECO:0000313" key="2">
    <source>
        <dbReference type="WBParaSite" id="JU765_v2.g2143.t2"/>
    </source>
</evidence>
<dbReference type="WBParaSite" id="JU765_v2.g2143.t2">
    <property type="protein sequence ID" value="JU765_v2.g2143.t2"/>
    <property type="gene ID" value="JU765_v2.g2143"/>
</dbReference>
<protein>
    <submittedName>
        <fullName evidence="2">Uncharacterized protein</fullName>
    </submittedName>
</protein>